<feature type="domain" description="KAP NTPase" evidence="1">
    <location>
        <begin position="7"/>
        <end position="168"/>
    </location>
</feature>
<dbReference type="Gene3D" id="3.40.50.300">
    <property type="entry name" value="P-loop containing nucleotide triphosphate hydrolases"/>
    <property type="match status" value="1"/>
</dbReference>
<evidence type="ECO:0000313" key="2">
    <source>
        <dbReference type="EMBL" id="MDP9968813.1"/>
    </source>
</evidence>
<evidence type="ECO:0000313" key="3">
    <source>
        <dbReference type="Proteomes" id="UP001224845"/>
    </source>
</evidence>
<dbReference type="InterPro" id="IPR011646">
    <property type="entry name" value="KAP_P-loop"/>
</dbReference>
<protein>
    <recommendedName>
        <fullName evidence="1">KAP NTPase domain-containing protein</fullName>
    </recommendedName>
</protein>
<sequence>MSISEIESQLIHLLDQPEYRVIALSGKWGTGKTHLWNKIKKDSTKPEIANSLQISIFGLSGINDIKRKLLESRLPANQSSEKWMDSLKSVFKAGVKAADAHYKGIATLNELNLLLVAPLILKDKLIVIDDIDRKHNKLGADELLGLIDEYINQHNSRFLLILNNDKISDNELWQGLREKVIDHEIKLSITPAEAFEVAIESVPSKYAEVLRKSLATCQLTNIRVIKKIIQTANRLLQDQTLDEPVQNRTVPSIALLTGISLRAIENGPTKEFVLRYGSTQDWMVWADIKKKEELTSEDKKEAAWRLLMDGLGISRADDFDILVFDFLESGVLNIDKINPIIQRYINEHALFGAQAQATKFIREYYWNHKKTEPELLQEARALTNISNQLDQYSVTEIFDAVSKLPGGNSVADEILNRWLASFDETEEKIEDSDAFQRAIHPRIKTAIENKKVSQIAKRNVFDVCMDIVRNSGWGNEEELVMQSATVADFEIAIRSADVDRLATFLRRMIEMSNQPGTYEKHFGKAIAHFLEACRNIIADKSSPRLSSLLLRVFGTTPLVAAVVPAAATVAPAAPPAAAP</sequence>
<dbReference type="EMBL" id="JAUSRV010000001">
    <property type="protein sequence ID" value="MDP9968813.1"/>
    <property type="molecule type" value="Genomic_DNA"/>
</dbReference>
<proteinExistence type="predicted"/>
<dbReference type="RefSeq" id="WP_307591372.1">
    <property type="nucleotide sequence ID" value="NZ_JAUSRV010000001.1"/>
</dbReference>
<dbReference type="InterPro" id="IPR027417">
    <property type="entry name" value="P-loop_NTPase"/>
</dbReference>
<gene>
    <name evidence="2" type="ORF">J2W39_000036</name>
</gene>
<dbReference type="SUPFAM" id="SSF52540">
    <property type="entry name" value="P-loop containing nucleoside triphosphate hydrolases"/>
    <property type="match status" value="1"/>
</dbReference>
<name>A0AAW8E7J6_VARPD</name>
<dbReference type="Pfam" id="PF07693">
    <property type="entry name" value="KAP_NTPase"/>
    <property type="match status" value="1"/>
</dbReference>
<dbReference type="AlphaFoldDB" id="A0AAW8E7J6"/>
<evidence type="ECO:0000259" key="1">
    <source>
        <dbReference type="Pfam" id="PF07693"/>
    </source>
</evidence>
<organism evidence="2 3">
    <name type="scientific">Variovorax paradoxus</name>
    <dbReference type="NCBI Taxonomy" id="34073"/>
    <lineage>
        <taxon>Bacteria</taxon>
        <taxon>Pseudomonadati</taxon>
        <taxon>Pseudomonadota</taxon>
        <taxon>Betaproteobacteria</taxon>
        <taxon>Burkholderiales</taxon>
        <taxon>Comamonadaceae</taxon>
        <taxon>Variovorax</taxon>
    </lineage>
</organism>
<reference evidence="2" key="1">
    <citation type="submission" date="2023-07" db="EMBL/GenBank/DDBJ databases">
        <title>Sorghum-associated microbial communities from plants grown in Nebraska, USA.</title>
        <authorList>
            <person name="Schachtman D."/>
        </authorList>
    </citation>
    <scope>NUCLEOTIDE SEQUENCE</scope>
    <source>
        <strain evidence="2">DS3315</strain>
    </source>
</reference>
<dbReference type="Proteomes" id="UP001224845">
    <property type="component" value="Unassembled WGS sequence"/>
</dbReference>
<accession>A0AAW8E7J6</accession>
<comment type="caution">
    <text evidence="2">The sequence shown here is derived from an EMBL/GenBank/DDBJ whole genome shotgun (WGS) entry which is preliminary data.</text>
</comment>